<keyword evidence="3" id="KW-0195">Cyclin</keyword>
<dbReference type="SMART" id="SM00385">
    <property type="entry name" value="CYCLIN"/>
    <property type="match status" value="1"/>
</dbReference>
<feature type="non-terminal residue" evidence="5">
    <location>
        <position position="1"/>
    </location>
</feature>
<dbReference type="AlphaFoldDB" id="A0A392QBF9"/>
<dbReference type="Proteomes" id="UP000265520">
    <property type="component" value="Unassembled WGS sequence"/>
</dbReference>
<organism evidence="5 6">
    <name type="scientific">Trifolium medium</name>
    <dbReference type="NCBI Taxonomy" id="97028"/>
    <lineage>
        <taxon>Eukaryota</taxon>
        <taxon>Viridiplantae</taxon>
        <taxon>Streptophyta</taxon>
        <taxon>Embryophyta</taxon>
        <taxon>Tracheophyta</taxon>
        <taxon>Spermatophyta</taxon>
        <taxon>Magnoliopsida</taxon>
        <taxon>eudicotyledons</taxon>
        <taxon>Gunneridae</taxon>
        <taxon>Pentapetalae</taxon>
        <taxon>rosids</taxon>
        <taxon>fabids</taxon>
        <taxon>Fabales</taxon>
        <taxon>Fabaceae</taxon>
        <taxon>Papilionoideae</taxon>
        <taxon>50 kb inversion clade</taxon>
        <taxon>NPAAA clade</taxon>
        <taxon>Hologalegina</taxon>
        <taxon>IRL clade</taxon>
        <taxon>Trifolieae</taxon>
        <taxon>Trifolium</taxon>
    </lineage>
</organism>
<sequence length="76" mass="8423">VQAHFGFGPLCAYLSINYMDRFLVAYELPKGRAWTMQLLAIGCISLAVKVEETCVPMTLDLQVGIRNLLVSMLSVC</sequence>
<evidence type="ECO:0000313" key="5">
    <source>
        <dbReference type="EMBL" id="MCI21661.1"/>
    </source>
</evidence>
<name>A0A392QBF9_9FABA</name>
<accession>A0A392QBF9</accession>
<keyword evidence="6" id="KW-1185">Reference proteome</keyword>
<feature type="domain" description="Cyclin-like" evidence="4">
    <location>
        <begin position="1"/>
        <end position="74"/>
    </location>
</feature>
<dbReference type="InterPro" id="IPR036915">
    <property type="entry name" value="Cyclin-like_sf"/>
</dbReference>
<comment type="caution">
    <text evidence="5">The sequence shown here is derived from an EMBL/GenBank/DDBJ whole genome shotgun (WGS) entry which is preliminary data.</text>
</comment>
<comment type="similarity">
    <text evidence="3">Belongs to the cyclin family.</text>
</comment>
<dbReference type="Pfam" id="PF00134">
    <property type="entry name" value="Cyclin_N"/>
    <property type="match status" value="1"/>
</dbReference>
<proteinExistence type="inferred from homology"/>
<protein>
    <recommendedName>
        <fullName evidence="2">B-like cyclin</fullName>
    </recommendedName>
</protein>
<evidence type="ECO:0000259" key="4">
    <source>
        <dbReference type="SMART" id="SM00385"/>
    </source>
</evidence>
<evidence type="ECO:0000313" key="6">
    <source>
        <dbReference type="Proteomes" id="UP000265520"/>
    </source>
</evidence>
<evidence type="ECO:0000256" key="2">
    <source>
        <dbReference type="ARBA" id="ARBA00032263"/>
    </source>
</evidence>
<evidence type="ECO:0000256" key="3">
    <source>
        <dbReference type="RuleBase" id="RU000383"/>
    </source>
</evidence>
<evidence type="ECO:0000256" key="1">
    <source>
        <dbReference type="ARBA" id="ARBA00011177"/>
    </source>
</evidence>
<dbReference type="InterPro" id="IPR006671">
    <property type="entry name" value="Cyclin_N"/>
</dbReference>
<dbReference type="EMBL" id="LXQA010126131">
    <property type="protein sequence ID" value="MCI21661.1"/>
    <property type="molecule type" value="Genomic_DNA"/>
</dbReference>
<reference evidence="5 6" key="1">
    <citation type="journal article" date="2018" name="Front. Plant Sci.">
        <title>Red Clover (Trifolium pratense) and Zigzag Clover (T. medium) - A Picture of Genomic Similarities and Differences.</title>
        <authorList>
            <person name="Dluhosova J."/>
            <person name="Istvanek J."/>
            <person name="Nedelnik J."/>
            <person name="Repkova J."/>
        </authorList>
    </citation>
    <scope>NUCLEOTIDE SEQUENCE [LARGE SCALE GENOMIC DNA]</scope>
    <source>
        <strain evidence="6">cv. 10/8</strain>
        <tissue evidence="5">Leaf</tissue>
    </source>
</reference>
<comment type="subunit">
    <text evidence="1">Interacts with the CDC2 protein kinase to form a serine/threonine kinase holoenzyme complex also known as maturation promoting factor (MPF). The cyclin subunit imparts substrate specificity to the complex.</text>
</comment>
<dbReference type="SUPFAM" id="SSF47954">
    <property type="entry name" value="Cyclin-like"/>
    <property type="match status" value="1"/>
</dbReference>
<dbReference type="InterPro" id="IPR013763">
    <property type="entry name" value="Cyclin-like_dom"/>
</dbReference>
<dbReference type="Gene3D" id="1.10.472.10">
    <property type="entry name" value="Cyclin-like"/>
    <property type="match status" value="1"/>
</dbReference>